<dbReference type="EMBL" id="LR797257">
    <property type="protein sequence ID" value="CAB4197692.1"/>
    <property type="molecule type" value="Genomic_DNA"/>
</dbReference>
<evidence type="ECO:0000313" key="1">
    <source>
        <dbReference type="EMBL" id="CAB4197692.1"/>
    </source>
</evidence>
<name>A0A6J5RNQ9_9CAUD</name>
<protein>
    <submittedName>
        <fullName evidence="1">Uncharacterized protein</fullName>
    </submittedName>
</protein>
<reference evidence="1" key="1">
    <citation type="submission" date="2020-05" db="EMBL/GenBank/DDBJ databases">
        <authorList>
            <person name="Chiriac C."/>
            <person name="Salcher M."/>
            <person name="Ghai R."/>
            <person name="Kavagutti S V."/>
        </authorList>
    </citation>
    <scope>NUCLEOTIDE SEQUENCE</scope>
</reference>
<accession>A0A6J5RNQ9</accession>
<gene>
    <name evidence="1" type="ORF">UFOVP1311_29</name>
</gene>
<organism evidence="1">
    <name type="scientific">uncultured Caudovirales phage</name>
    <dbReference type="NCBI Taxonomy" id="2100421"/>
    <lineage>
        <taxon>Viruses</taxon>
        <taxon>Duplodnaviria</taxon>
        <taxon>Heunggongvirae</taxon>
        <taxon>Uroviricota</taxon>
        <taxon>Caudoviricetes</taxon>
        <taxon>Peduoviridae</taxon>
        <taxon>Maltschvirus</taxon>
        <taxon>Maltschvirus maltsch</taxon>
    </lineage>
</organism>
<proteinExistence type="predicted"/>
<sequence length="147" mass="17727">MNFIHAMNALNKGHKVRKKSYGVGSFLFLKGDIVWAEKHYVYPECEVVKEKHEFRIDDFSYCDWELLPTFHKFETALKSYRKGNIIYYHEDNVQYPDKFYKHIISSYVDNSNCIVRNMNDKKVEDYMFSPKRILTNRWVIIKIEGRI</sequence>